<dbReference type="SMART" id="SM00191">
    <property type="entry name" value="Int_alpha"/>
    <property type="match status" value="5"/>
</dbReference>
<evidence type="ECO:0000256" key="3">
    <source>
        <dbReference type="ARBA" id="ARBA00022801"/>
    </source>
</evidence>
<dbReference type="Gene3D" id="2.130.10.130">
    <property type="entry name" value="Integrin alpha, N-terminal"/>
    <property type="match status" value="2"/>
</dbReference>
<accession>A0ABQ2LSW3</accession>
<evidence type="ECO:0000256" key="2">
    <source>
        <dbReference type="ARBA" id="ARBA00022737"/>
    </source>
</evidence>
<protein>
    <recommendedName>
        <fullName evidence="9">Integrin-like protein</fullName>
    </recommendedName>
</protein>
<feature type="region of interest" description="Disordered" evidence="5">
    <location>
        <begin position="433"/>
        <end position="459"/>
    </location>
</feature>
<evidence type="ECO:0000256" key="1">
    <source>
        <dbReference type="ARBA" id="ARBA00022729"/>
    </source>
</evidence>
<dbReference type="PANTHER" id="PTHR23221">
    <property type="entry name" value="GLYCOSYLPHOSPHATIDYLINOSITOL PHOSPHOLIPASE D"/>
    <property type="match status" value="1"/>
</dbReference>
<evidence type="ECO:0000256" key="4">
    <source>
        <dbReference type="ARBA" id="ARBA00023180"/>
    </source>
</evidence>
<dbReference type="Pfam" id="PF13517">
    <property type="entry name" value="FG-GAP_3"/>
    <property type="match status" value="1"/>
</dbReference>
<dbReference type="Pfam" id="PF01839">
    <property type="entry name" value="FG-GAP"/>
    <property type="match status" value="4"/>
</dbReference>
<comment type="caution">
    <text evidence="7">The sequence shown here is derived from an EMBL/GenBank/DDBJ whole genome shotgun (WGS) entry which is preliminary data.</text>
</comment>
<keyword evidence="1 6" id="KW-0732">Signal</keyword>
<keyword evidence="8" id="KW-1185">Reference proteome</keyword>
<evidence type="ECO:0000313" key="7">
    <source>
        <dbReference type="EMBL" id="GGO42789.1"/>
    </source>
</evidence>
<feature type="chain" id="PRO_5045118532" description="Integrin-like protein" evidence="6">
    <location>
        <begin position="30"/>
        <end position="478"/>
    </location>
</feature>
<dbReference type="EMBL" id="BMNG01000005">
    <property type="protein sequence ID" value="GGO42789.1"/>
    <property type="molecule type" value="Genomic_DNA"/>
</dbReference>
<evidence type="ECO:0000256" key="6">
    <source>
        <dbReference type="SAM" id="SignalP"/>
    </source>
</evidence>
<evidence type="ECO:0000256" key="5">
    <source>
        <dbReference type="SAM" id="MobiDB-lite"/>
    </source>
</evidence>
<dbReference type="RefSeq" id="WP_189173979.1">
    <property type="nucleotide sequence ID" value="NZ_BMNG01000005.1"/>
</dbReference>
<gene>
    <name evidence="7" type="ORF">GCM10012286_25080</name>
</gene>
<feature type="signal peptide" evidence="6">
    <location>
        <begin position="1"/>
        <end position="29"/>
    </location>
</feature>
<organism evidence="7 8">
    <name type="scientific">Streptomyces lasiicapitis</name>
    <dbReference type="NCBI Taxonomy" id="1923961"/>
    <lineage>
        <taxon>Bacteria</taxon>
        <taxon>Bacillati</taxon>
        <taxon>Actinomycetota</taxon>
        <taxon>Actinomycetes</taxon>
        <taxon>Kitasatosporales</taxon>
        <taxon>Streptomycetaceae</taxon>
        <taxon>Streptomyces</taxon>
    </lineage>
</organism>
<dbReference type="PANTHER" id="PTHR23221:SF7">
    <property type="entry name" value="PHOSPHATIDYLINOSITOL-GLYCAN-SPECIFIC PHOSPHOLIPASE D"/>
    <property type="match status" value="1"/>
</dbReference>
<dbReference type="InterPro" id="IPR013517">
    <property type="entry name" value="FG-GAP"/>
</dbReference>
<dbReference type="InterPro" id="IPR028994">
    <property type="entry name" value="Integrin_alpha_N"/>
</dbReference>
<dbReference type="PROSITE" id="PS51470">
    <property type="entry name" value="FG_GAP"/>
    <property type="match status" value="2"/>
</dbReference>
<dbReference type="Gene3D" id="2.40.128.340">
    <property type="match status" value="1"/>
</dbReference>
<keyword evidence="3" id="KW-0378">Hydrolase</keyword>
<reference evidence="8" key="1">
    <citation type="journal article" date="2019" name="Int. J. Syst. Evol. Microbiol.">
        <title>The Global Catalogue of Microorganisms (GCM) 10K type strain sequencing project: providing services to taxonomists for standard genome sequencing and annotation.</title>
        <authorList>
            <consortium name="The Broad Institute Genomics Platform"/>
            <consortium name="The Broad Institute Genome Sequencing Center for Infectious Disease"/>
            <person name="Wu L."/>
            <person name="Ma J."/>
        </authorList>
    </citation>
    <scope>NUCLEOTIDE SEQUENCE [LARGE SCALE GENOMIC DNA]</scope>
    <source>
        <strain evidence="8">CGMCC 4.7349</strain>
    </source>
</reference>
<keyword evidence="4" id="KW-0325">Glycoprotein</keyword>
<keyword evidence="2" id="KW-0677">Repeat</keyword>
<dbReference type="SUPFAM" id="SSF69318">
    <property type="entry name" value="Integrin alpha N-terminal domain"/>
    <property type="match status" value="1"/>
</dbReference>
<proteinExistence type="predicted"/>
<dbReference type="InterPro" id="IPR013519">
    <property type="entry name" value="Int_alpha_beta-p"/>
</dbReference>
<evidence type="ECO:0000313" key="8">
    <source>
        <dbReference type="Proteomes" id="UP000656881"/>
    </source>
</evidence>
<evidence type="ECO:0008006" key="9">
    <source>
        <dbReference type="Google" id="ProtNLM"/>
    </source>
</evidence>
<dbReference type="Proteomes" id="UP000656881">
    <property type="component" value="Unassembled WGS sequence"/>
</dbReference>
<name>A0ABQ2LSW3_9ACTN</name>
<sequence length="478" mass="47433">MRKKTLSAAALCAATVLGVAGLSATPAVAAEPAPKPKSDFNGDGYADLAVGVPGAAVGGKAKAGYVNVVWGGKKGLGGHGSTTVSQGTAGVPGTVEKDDGFGYAVSSGDMNGDGFTDIVVGTPGEDNTAGASAGTLTVLWGAKSGIKGGFTAANGRYAGNQIGGLVTTGDYDGDGDRDIALSTRNDESAAMETRPGPFTAGSPATLQRVDSWHFSGPRAVTSGDFDADGRDDLAVTYGGMEIAGTAVYATGSAGAWKQTWRAGDTATSLATGDFDGDGTADLALGEVRPNPEAEEGDEGFCAERVGGAIATVYGKSGTTLGGAVSCTNQDTPRVDGNAEAEDNFGAALAVGDLDREDGDELIAGASAEAVGSDKAAGAYWILESTGTGKELYGSGVNQTSPGVPGAAEAGDRFGAAIAVDDYNGDTYPDSAVAAPGENASTGGVWYGTPKDRPSPQVSVTPRTLNLPTATLYGAVLAH</sequence>